<sequence>MKRLASYKVLIAFSLIVLIIIGGVFLFQQQPWSKEPLEITFTTPTSPLPAEMEVYVGGEVVSSGWYPLEPGDGIEDVLSMAGGFTSNADPARVKLYICEKFDDGESVAPQLVSINRAEAWLLDALPGIGPALAQNIIQYRQENGPFVMIEELLLVSGIGEAKYDGLKDLITVE</sequence>
<comment type="caution">
    <text evidence="3">The sequence shown here is derived from an EMBL/GenBank/DDBJ whole genome shotgun (WGS) entry which is preliminary data.</text>
</comment>
<dbReference type="NCBIfam" id="TIGR00426">
    <property type="entry name" value="competence protein ComEA helix-hairpin-helix repeat region"/>
    <property type="match status" value="1"/>
</dbReference>
<feature type="domain" description="Soluble ligand binding" evidence="2">
    <location>
        <begin position="54"/>
        <end position="104"/>
    </location>
</feature>
<organism evidence="3">
    <name type="scientific">marine sediment metagenome</name>
    <dbReference type="NCBI Taxonomy" id="412755"/>
    <lineage>
        <taxon>unclassified sequences</taxon>
        <taxon>metagenomes</taxon>
        <taxon>ecological metagenomes</taxon>
    </lineage>
</organism>
<dbReference type="PANTHER" id="PTHR21180:SF32">
    <property type="entry name" value="ENDONUCLEASE_EXONUCLEASE_PHOSPHATASE FAMILY DOMAIN-CONTAINING PROTEIN 1"/>
    <property type="match status" value="1"/>
</dbReference>
<evidence type="ECO:0000313" key="3">
    <source>
        <dbReference type="EMBL" id="GAH95120.1"/>
    </source>
</evidence>
<keyword evidence="1" id="KW-0812">Transmembrane</keyword>
<dbReference type="EMBL" id="BARV01000210">
    <property type="protein sequence ID" value="GAH95120.1"/>
    <property type="molecule type" value="Genomic_DNA"/>
</dbReference>
<dbReference type="Gene3D" id="3.10.560.10">
    <property type="entry name" value="Outer membrane lipoprotein wza domain like"/>
    <property type="match status" value="1"/>
</dbReference>
<dbReference type="Pfam" id="PF10531">
    <property type="entry name" value="SLBB"/>
    <property type="match status" value="1"/>
</dbReference>
<keyword evidence="1" id="KW-1133">Transmembrane helix</keyword>
<name>X1KNB4_9ZZZZ</name>
<proteinExistence type="predicted"/>
<dbReference type="GO" id="GO:0015627">
    <property type="term" value="C:type II protein secretion system complex"/>
    <property type="evidence" value="ECO:0007669"/>
    <property type="project" value="TreeGrafter"/>
</dbReference>
<dbReference type="InterPro" id="IPR010994">
    <property type="entry name" value="RuvA_2-like"/>
</dbReference>
<reference evidence="3" key="1">
    <citation type="journal article" date="2014" name="Front. Microbiol.">
        <title>High frequency of phylogenetically diverse reductive dehalogenase-homologous genes in deep subseafloor sedimentary metagenomes.</title>
        <authorList>
            <person name="Kawai M."/>
            <person name="Futagami T."/>
            <person name="Toyoda A."/>
            <person name="Takaki Y."/>
            <person name="Nishi S."/>
            <person name="Hori S."/>
            <person name="Arai W."/>
            <person name="Tsubouchi T."/>
            <person name="Morono Y."/>
            <person name="Uchiyama I."/>
            <person name="Ito T."/>
            <person name="Fujiyama A."/>
            <person name="Inagaki F."/>
            <person name="Takami H."/>
        </authorList>
    </citation>
    <scope>NUCLEOTIDE SEQUENCE</scope>
    <source>
        <strain evidence="3">Expedition CK06-06</strain>
    </source>
</reference>
<dbReference type="Pfam" id="PF12836">
    <property type="entry name" value="HHH_3"/>
    <property type="match status" value="1"/>
</dbReference>
<dbReference type="GO" id="GO:0015628">
    <property type="term" value="P:protein secretion by the type II secretion system"/>
    <property type="evidence" value="ECO:0007669"/>
    <property type="project" value="TreeGrafter"/>
</dbReference>
<dbReference type="AlphaFoldDB" id="X1KNB4"/>
<evidence type="ECO:0000256" key="1">
    <source>
        <dbReference type="SAM" id="Phobius"/>
    </source>
</evidence>
<dbReference type="PANTHER" id="PTHR21180">
    <property type="entry name" value="ENDONUCLEASE/EXONUCLEASE/PHOSPHATASE FAMILY DOMAIN-CONTAINING PROTEIN 1"/>
    <property type="match status" value="1"/>
</dbReference>
<dbReference type="SUPFAM" id="SSF47781">
    <property type="entry name" value="RuvA domain 2-like"/>
    <property type="match status" value="1"/>
</dbReference>
<dbReference type="InterPro" id="IPR051675">
    <property type="entry name" value="Endo/Exo/Phosphatase_dom_1"/>
</dbReference>
<dbReference type="InterPro" id="IPR019554">
    <property type="entry name" value="Soluble_ligand-bd"/>
</dbReference>
<dbReference type="Gene3D" id="1.10.150.310">
    <property type="entry name" value="Tex RuvX-like domain-like"/>
    <property type="match status" value="1"/>
</dbReference>
<feature type="transmembrane region" description="Helical" evidence="1">
    <location>
        <begin position="7"/>
        <end position="27"/>
    </location>
</feature>
<evidence type="ECO:0000259" key="2">
    <source>
        <dbReference type="Pfam" id="PF10531"/>
    </source>
</evidence>
<gene>
    <name evidence="3" type="ORF">S06H3_00948</name>
</gene>
<dbReference type="InterPro" id="IPR004509">
    <property type="entry name" value="Competence_ComEA_HhH"/>
</dbReference>
<keyword evidence="1" id="KW-0472">Membrane</keyword>
<accession>X1KNB4</accession>
<protein>
    <recommendedName>
        <fullName evidence="2">Soluble ligand binding domain-containing protein</fullName>
    </recommendedName>
</protein>